<evidence type="ECO:0000259" key="6">
    <source>
        <dbReference type="PROSITE" id="PS50215"/>
    </source>
</evidence>
<dbReference type="GO" id="GO:0005886">
    <property type="term" value="C:plasma membrane"/>
    <property type="evidence" value="ECO:0007669"/>
    <property type="project" value="TreeGrafter"/>
</dbReference>
<dbReference type="AlphaFoldDB" id="A0A8S3ZF97"/>
<organism evidence="7 8">
    <name type="scientific">Candidula unifasciata</name>
    <dbReference type="NCBI Taxonomy" id="100452"/>
    <lineage>
        <taxon>Eukaryota</taxon>
        <taxon>Metazoa</taxon>
        <taxon>Spiralia</taxon>
        <taxon>Lophotrochozoa</taxon>
        <taxon>Mollusca</taxon>
        <taxon>Gastropoda</taxon>
        <taxon>Heterobranchia</taxon>
        <taxon>Euthyneura</taxon>
        <taxon>Panpulmonata</taxon>
        <taxon>Eupulmonata</taxon>
        <taxon>Stylommatophora</taxon>
        <taxon>Helicina</taxon>
        <taxon>Helicoidea</taxon>
        <taxon>Geomitridae</taxon>
        <taxon>Candidula</taxon>
    </lineage>
</organism>
<dbReference type="InterPro" id="IPR024079">
    <property type="entry name" value="MetalloPept_cat_dom_sf"/>
</dbReference>
<sequence>MYARLACLCLWIQSVLNLADCNLHSKFKEFDELTPDNFTVVVKRNAVSGQAHMKIVTFFALKKYFVLHLVPGSPVLRKDFQAHMVDGDGRITPVHVDQQIFYTGYLNGNPQHSVDAVHTDDVWIAQIHSPDDVYSIEPLTHHVPDSPATLMLIFKQRDINSSIFNGYSHDNATLHPFCEEVQFKQYPLSDSLAVKQRSHIKKNTSVKTSPHTRKARQSERDINSQLRDNIFMENRHSETHLSKDNHSKVQFMKHQDLWKRSNFQRKFTTHDTCEMLVIADFEAYKGIGQSSIFRMISIFVFLYQSLDRIYRATYFGILRNLGIVIAKFIVHTEYTAVVDNNHYNMAKNKMSGIDTLVAMARVSNFSNFCLVHLTTQRHFGGTLGVAATAEEFSDAWGNGICAMSLMEARNIGLSTPITAKGQVMPFTTYLLVIAHELGHNWGSHHDPTDDPECSPSSENGGKYIMWAYSGHASSSNARKFSPCARREIARALNAKAHMCFMPRNLAVKVCGNSIVEPGEDCDVGYLKDDPCCTQRCRYQDNAVCSPINNPCCTSSCQIAPPTQKCFVDIQDCHQDAFCSGTESHTCPEPQPLPNNSTCQSLGKCWQGKCVSFCELLGATFTPTRRLIDCVCDKDRISMCYHCCWDPEIMQACTKMGGTKIDGTPCMLGVCDKGMCMETKMTDSFLFDKMAQPSRGSNNFRPSGFNDILVAITAICLGWRRLIL</sequence>
<dbReference type="Pfam" id="PF13574">
    <property type="entry name" value="Reprolysin_2"/>
    <property type="match status" value="1"/>
</dbReference>
<dbReference type="InterPro" id="IPR036436">
    <property type="entry name" value="Disintegrin_dom_sf"/>
</dbReference>
<feature type="compositionally biased region" description="Basic residues" evidence="3">
    <location>
        <begin position="197"/>
        <end position="215"/>
    </location>
</feature>
<keyword evidence="8" id="KW-1185">Reference proteome</keyword>
<feature type="region of interest" description="Disordered" evidence="3">
    <location>
        <begin position="197"/>
        <end position="220"/>
    </location>
</feature>
<dbReference type="PANTHER" id="PTHR45702:SF2">
    <property type="entry name" value="KUZBANIAN, ISOFORM A"/>
    <property type="match status" value="1"/>
</dbReference>
<dbReference type="Proteomes" id="UP000678393">
    <property type="component" value="Unassembled WGS sequence"/>
</dbReference>
<feature type="domain" description="Peptidase M12B" evidence="6">
    <location>
        <begin position="271"/>
        <end position="504"/>
    </location>
</feature>
<accession>A0A8S3ZF97</accession>
<evidence type="ECO:0000256" key="2">
    <source>
        <dbReference type="PROSITE-ProRule" id="PRU00276"/>
    </source>
</evidence>
<feature type="binding site" evidence="2">
    <location>
        <position position="435"/>
    </location>
    <ligand>
        <name>Zn(2+)</name>
        <dbReference type="ChEBI" id="CHEBI:29105"/>
        <note>catalytic</note>
    </ligand>
</feature>
<dbReference type="InterPro" id="IPR051489">
    <property type="entry name" value="ADAM_Metalloproteinase"/>
</dbReference>
<dbReference type="PROSITE" id="PS50214">
    <property type="entry name" value="DISINTEGRIN_2"/>
    <property type="match status" value="1"/>
</dbReference>
<dbReference type="PROSITE" id="PS50215">
    <property type="entry name" value="ADAM_MEPRO"/>
    <property type="match status" value="1"/>
</dbReference>
<evidence type="ECO:0000256" key="1">
    <source>
        <dbReference type="ARBA" id="ARBA00023157"/>
    </source>
</evidence>
<dbReference type="Pfam" id="PF00200">
    <property type="entry name" value="Disintegrin"/>
    <property type="match status" value="1"/>
</dbReference>
<feature type="binding site" evidence="2">
    <location>
        <position position="439"/>
    </location>
    <ligand>
        <name>Zn(2+)</name>
        <dbReference type="ChEBI" id="CHEBI:29105"/>
        <note>catalytic</note>
    </ligand>
</feature>
<keyword evidence="4" id="KW-0732">Signal</keyword>
<dbReference type="GO" id="GO:0007219">
    <property type="term" value="P:Notch signaling pathway"/>
    <property type="evidence" value="ECO:0007669"/>
    <property type="project" value="TreeGrafter"/>
</dbReference>
<feature type="signal peptide" evidence="4">
    <location>
        <begin position="1"/>
        <end position="21"/>
    </location>
</feature>
<evidence type="ECO:0000256" key="4">
    <source>
        <dbReference type="SAM" id="SignalP"/>
    </source>
</evidence>
<comment type="caution">
    <text evidence="7">The sequence shown here is derived from an EMBL/GenBank/DDBJ whole genome shotgun (WGS) entry which is preliminary data.</text>
</comment>
<keyword evidence="2" id="KW-0479">Metal-binding</keyword>
<dbReference type="GO" id="GO:0006509">
    <property type="term" value="P:membrane protein ectodomain proteolysis"/>
    <property type="evidence" value="ECO:0007669"/>
    <property type="project" value="TreeGrafter"/>
</dbReference>
<evidence type="ECO:0000313" key="8">
    <source>
        <dbReference type="Proteomes" id="UP000678393"/>
    </source>
</evidence>
<reference evidence="7" key="1">
    <citation type="submission" date="2021-04" db="EMBL/GenBank/DDBJ databases">
        <authorList>
            <consortium name="Molecular Ecology Group"/>
        </authorList>
    </citation>
    <scope>NUCLEOTIDE SEQUENCE</scope>
</reference>
<name>A0A8S3ZF97_9EUPU</name>
<protein>
    <submittedName>
        <fullName evidence="7">Uncharacterized protein</fullName>
    </submittedName>
</protein>
<proteinExistence type="predicted"/>
<gene>
    <name evidence="7" type="ORF">CUNI_LOCUS13695</name>
</gene>
<evidence type="ECO:0000259" key="5">
    <source>
        <dbReference type="PROSITE" id="PS50214"/>
    </source>
</evidence>
<dbReference type="GO" id="GO:0046872">
    <property type="term" value="F:metal ion binding"/>
    <property type="evidence" value="ECO:0007669"/>
    <property type="project" value="UniProtKB-KW"/>
</dbReference>
<dbReference type="Gene3D" id="3.40.390.10">
    <property type="entry name" value="Collagenase (Catalytic Domain)"/>
    <property type="match status" value="1"/>
</dbReference>
<dbReference type="GO" id="GO:0004222">
    <property type="term" value="F:metalloendopeptidase activity"/>
    <property type="evidence" value="ECO:0007669"/>
    <property type="project" value="InterPro"/>
</dbReference>
<dbReference type="EMBL" id="CAJHNH020002942">
    <property type="protein sequence ID" value="CAG5128137.1"/>
    <property type="molecule type" value="Genomic_DNA"/>
</dbReference>
<dbReference type="OrthoDB" id="6145095at2759"/>
<dbReference type="SUPFAM" id="SSF55486">
    <property type="entry name" value="Metalloproteases ('zincins'), catalytic domain"/>
    <property type="match status" value="1"/>
</dbReference>
<feature type="chain" id="PRO_5035888535" evidence="4">
    <location>
        <begin position="22"/>
        <end position="723"/>
    </location>
</feature>
<comment type="caution">
    <text evidence="2">Lacks conserved residue(s) required for the propagation of feature annotation.</text>
</comment>
<dbReference type="SMART" id="SM00050">
    <property type="entry name" value="DISIN"/>
    <property type="match status" value="1"/>
</dbReference>
<dbReference type="InterPro" id="IPR001590">
    <property type="entry name" value="Peptidase_M12B"/>
</dbReference>
<dbReference type="Gene3D" id="4.10.70.10">
    <property type="entry name" value="Disintegrin domain"/>
    <property type="match status" value="1"/>
</dbReference>
<evidence type="ECO:0000256" key="3">
    <source>
        <dbReference type="SAM" id="MobiDB-lite"/>
    </source>
</evidence>
<feature type="active site" evidence="2">
    <location>
        <position position="436"/>
    </location>
</feature>
<keyword evidence="1" id="KW-1015">Disulfide bond</keyword>
<evidence type="ECO:0000313" key="7">
    <source>
        <dbReference type="EMBL" id="CAG5128137.1"/>
    </source>
</evidence>
<dbReference type="SUPFAM" id="SSF57552">
    <property type="entry name" value="Blood coagulation inhibitor (disintegrin)"/>
    <property type="match status" value="1"/>
</dbReference>
<feature type="binding site" evidence="2">
    <location>
        <position position="445"/>
    </location>
    <ligand>
        <name>Zn(2+)</name>
        <dbReference type="ChEBI" id="CHEBI:29105"/>
        <note>catalytic</note>
    </ligand>
</feature>
<feature type="domain" description="Disintegrin" evidence="5">
    <location>
        <begin position="507"/>
        <end position="594"/>
    </location>
</feature>
<dbReference type="PANTHER" id="PTHR45702">
    <property type="entry name" value="ADAM10/ADAM17 METALLOPEPTIDASE FAMILY MEMBER"/>
    <property type="match status" value="1"/>
</dbReference>
<dbReference type="InterPro" id="IPR001762">
    <property type="entry name" value="Disintegrin_dom"/>
</dbReference>
<dbReference type="FunFam" id="4.10.70.10:FF:000003">
    <property type="entry name" value="Disintegrin and metalloproteinase domain-containing protein 17"/>
    <property type="match status" value="1"/>
</dbReference>
<keyword evidence="2" id="KW-0862">Zinc</keyword>